<dbReference type="SUPFAM" id="SSF48576">
    <property type="entry name" value="Terpenoid synthases"/>
    <property type="match status" value="1"/>
</dbReference>
<name>A0A6G1CBD3_9ORYZ</name>
<dbReference type="GO" id="GO:0009686">
    <property type="term" value="P:gibberellin biosynthetic process"/>
    <property type="evidence" value="ECO:0007669"/>
    <property type="project" value="TreeGrafter"/>
</dbReference>
<dbReference type="EMBL" id="SPHZ02000010">
    <property type="protein sequence ID" value="KAF0897430.1"/>
    <property type="molecule type" value="Genomic_DNA"/>
</dbReference>
<reference evidence="4 5" key="1">
    <citation type="submission" date="2019-11" db="EMBL/GenBank/DDBJ databases">
        <title>Whole genome sequence of Oryza granulata.</title>
        <authorList>
            <person name="Li W."/>
        </authorList>
    </citation>
    <scope>NUCLEOTIDE SEQUENCE [LARGE SCALE GENOMIC DNA]</scope>
    <source>
        <strain evidence="5">cv. Menghai</strain>
        <tissue evidence="4">Leaf</tissue>
    </source>
</reference>
<protein>
    <recommendedName>
        <fullName evidence="6">Terpene synthase metal-binding domain-containing protein</fullName>
    </recommendedName>
</protein>
<dbReference type="InterPro" id="IPR050148">
    <property type="entry name" value="Terpene_synthase-like"/>
</dbReference>
<sequence length="121" mass="14644">MYLEQYGGSSDVWLTKVLFRMRLFYNDLYLKVAQADFRNFQRICRLEWTTLERWHSENNFQTHGVTQKNALRAYFLAAANIFEPDRAEERLVWARTAMLAQAFSWPLQRNDYIDIMREDLH</sequence>
<dbReference type="PANTHER" id="PTHR31739">
    <property type="entry name" value="ENT-COPALYL DIPHOSPHATE SYNTHASE, CHLOROPLASTIC"/>
    <property type="match status" value="1"/>
</dbReference>
<dbReference type="GO" id="GO:0000287">
    <property type="term" value="F:magnesium ion binding"/>
    <property type="evidence" value="ECO:0007669"/>
    <property type="project" value="TreeGrafter"/>
</dbReference>
<dbReference type="InterPro" id="IPR008949">
    <property type="entry name" value="Isoprenoid_synthase_dom_sf"/>
</dbReference>
<dbReference type="Gene3D" id="1.10.600.10">
    <property type="entry name" value="Farnesyl Diphosphate Synthase"/>
    <property type="match status" value="1"/>
</dbReference>
<dbReference type="Proteomes" id="UP000479710">
    <property type="component" value="Unassembled WGS sequence"/>
</dbReference>
<accession>A0A6G1CBD3</accession>
<proteinExistence type="predicted"/>
<dbReference type="GO" id="GO:0009507">
    <property type="term" value="C:chloroplast"/>
    <property type="evidence" value="ECO:0007669"/>
    <property type="project" value="TreeGrafter"/>
</dbReference>
<keyword evidence="5" id="KW-1185">Reference proteome</keyword>
<dbReference type="PANTHER" id="PTHR31739:SF4">
    <property type="entry name" value="ENT-COPALYL DIPHOSPHATE SYNTHASE, CHLOROPLASTIC"/>
    <property type="match status" value="1"/>
</dbReference>
<comment type="cofactor">
    <cofactor evidence="1">
        <name>Mg(2+)</name>
        <dbReference type="ChEBI" id="CHEBI:18420"/>
    </cofactor>
</comment>
<organism evidence="4 5">
    <name type="scientific">Oryza meyeriana var. granulata</name>
    <dbReference type="NCBI Taxonomy" id="110450"/>
    <lineage>
        <taxon>Eukaryota</taxon>
        <taxon>Viridiplantae</taxon>
        <taxon>Streptophyta</taxon>
        <taxon>Embryophyta</taxon>
        <taxon>Tracheophyta</taxon>
        <taxon>Spermatophyta</taxon>
        <taxon>Magnoliopsida</taxon>
        <taxon>Liliopsida</taxon>
        <taxon>Poales</taxon>
        <taxon>Poaceae</taxon>
        <taxon>BOP clade</taxon>
        <taxon>Oryzoideae</taxon>
        <taxon>Oryzeae</taxon>
        <taxon>Oryzinae</taxon>
        <taxon>Oryza</taxon>
        <taxon>Oryza meyeriana</taxon>
    </lineage>
</organism>
<dbReference type="OrthoDB" id="2343925at2759"/>
<evidence type="ECO:0000313" key="4">
    <source>
        <dbReference type="EMBL" id="KAF0897430.1"/>
    </source>
</evidence>
<evidence type="ECO:0000256" key="3">
    <source>
        <dbReference type="ARBA" id="ARBA00022842"/>
    </source>
</evidence>
<gene>
    <name evidence="4" type="ORF">E2562_037208</name>
</gene>
<evidence type="ECO:0000313" key="5">
    <source>
        <dbReference type="Proteomes" id="UP000479710"/>
    </source>
</evidence>
<keyword evidence="3" id="KW-0460">Magnesium</keyword>
<keyword evidence="2" id="KW-0479">Metal-binding</keyword>
<evidence type="ECO:0008006" key="6">
    <source>
        <dbReference type="Google" id="ProtNLM"/>
    </source>
</evidence>
<evidence type="ECO:0000256" key="1">
    <source>
        <dbReference type="ARBA" id="ARBA00001946"/>
    </source>
</evidence>
<evidence type="ECO:0000256" key="2">
    <source>
        <dbReference type="ARBA" id="ARBA00022723"/>
    </source>
</evidence>
<dbReference type="GO" id="GO:0010333">
    <property type="term" value="F:terpene synthase activity"/>
    <property type="evidence" value="ECO:0007669"/>
    <property type="project" value="InterPro"/>
</dbReference>
<dbReference type="AlphaFoldDB" id="A0A6G1CBD3"/>
<comment type="caution">
    <text evidence="4">The sequence shown here is derived from an EMBL/GenBank/DDBJ whole genome shotgun (WGS) entry which is preliminary data.</text>
</comment>